<protein>
    <recommendedName>
        <fullName evidence="1">FP protein C-terminal domain-containing protein</fullName>
    </recommendedName>
</protein>
<dbReference type="EMBL" id="CAKOGL010000015">
    <property type="protein sequence ID" value="CAH2095044.1"/>
    <property type="molecule type" value="Genomic_DNA"/>
</dbReference>
<dbReference type="Proteomes" id="UP001153954">
    <property type="component" value="Unassembled WGS sequence"/>
</dbReference>
<proteinExistence type="predicted"/>
<dbReference type="AlphaFoldDB" id="A0AAU9U5E0"/>
<comment type="caution">
    <text evidence="2">The sequence shown here is derived from an EMBL/GenBank/DDBJ whole genome shotgun (WGS) entry which is preliminary data.</text>
</comment>
<name>A0AAU9U5E0_EUPED</name>
<feature type="domain" description="FP protein C-terminal" evidence="1">
    <location>
        <begin position="60"/>
        <end position="111"/>
    </location>
</feature>
<dbReference type="Pfam" id="PF25298">
    <property type="entry name" value="Baculo_FP_2nd"/>
    <property type="match status" value="1"/>
</dbReference>
<organism evidence="2 3">
    <name type="scientific">Euphydryas editha</name>
    <name type="common">Edith's checkerspot</name>
    <dbReference type="NCBI Taxonomy" id="104508"/>
    <lineage>
        <taxon>Eukaryota</taxon>
        <taxon>Metazoa</taxon>
        <taxon>Ecdysozoa</taxon>
        <taxon>Arthropoda</taxon>
        <taxon>Hexapoda</taxon>
        <taxon>Insecta</taxon>
        <taxon>Pterygota</taxon>
        <taxon>Neoptera</taxon>
        <taxon>Endopterygota</taxon>
        <taxon>Lepidoptera</taxon>
        <taxon>Glossata</taxon>
        <taxon>Ditrysia</taxon>
        <taxon>Papilionoidea</taxon>
        <taxon>Nymphalidae</taxon>
        <taxon>Nymphalinae</taxon>
        <taxon>Euphydryas</taxon>
    </lineage>
</organism>
<dbReference type="InterPro" id="IPR057251">
    <property type="entry name" value="FP_C"/>
</dbReference>
<reference evidence="2" key="1">
    <citation type="submission" date="2022-03" db="EMBL/GenBank/DDBJ databases">
        <authorList>
            <person name="Tunstrom K."/>
        </authorList>
    </citation>
    <scope>NUCLEOTIDE SEQUENCE</scope>
</reference>
<keyword evidence="3" id="KW-1185">Reference proteome</keyword>
<gene>
    <name evidence="2" type="ORF">EEDITHA_LOCUS10545</name>
</gene>
<sequence>MELVASKSQENKKPKPIVVKFLCRWKKDDFLAQVKKLKLKCSDIGFSSNDNFIYFNDHLTSKNKVLLQSVKKSAKEKGYRYVWVKNCCIMVRRNDTSPVLHIINVNDLKKIQ</sequence>
<evidence type="ECO:0000259" key="1">
    <source>
        <dbReference type="Pfam" id="PF25298"/>
    </source>
</evidence>
<evidence type="ECO:0000313" key="3">
    <source>
        <dbReference type="Proteomes" id="UP001153954"/>
    </source>
</evidence>
<evidence type="ECO:0000313" key="2">
    <source>
        <dbReference type="EMBL" id="CAH2095044.1"/>
    </source>
</evidence>
<accession>A0AAU9U5E0</accession>